<dbReference type="NCBIfam" id="NF003708">
    <property type="entry name" value="PRK05325.1-3"/>
    <property type="match status" value="1"/>
</dbReference>
<dbReference type="Proteomes" id="UP000295765">
    <property type="component" value="Unassembled WGS sequence"/>
</dbReference>
<reference evidence="3 4" key="1">
    <citation type="submission" date="2019-03" db="EMBL/GenBank/DDBJ databases">
        <title>Genomic Encyclopedia of Type Strains, Phase IV (KMG-IV): sequencing the most valuable type-strain genomes for metagenomic binning, comparative biology and taxonomic classification.</title>
        <authorList>
            <person name="Goeker M."/>
        </authorList>
    </citation>
    <scope>NUCLEOTIDE SEQUENCE [LARGE SCALE GENOMIC DNA]</scope>
    <source>
        <strain evidence="3 4">DSM 25287</strain>
    </source>
</reference>
<gene>
    <name evidence="3" type="ORF">EV699_12227</name>
</gene>
<protein>
    <recommendedName>
        <fullName evidence="1">UPF0229 protein EV699_12227</fullName>
    </recommendedName>
</protein>
<evidence type="ECO:0000256" key="1">
    <source>
        <dbReference type="HAMAP-Rule" id="MF_01232"/>
    </source>
</evidence>
<evidence type="ECO:0000313" key="4">
    <source>
        <dbReference type="Proteomes" id="UP000295765"/>
    </source>
</evidence>
<accession>A0A4R2L4G4</accession>
<name>A0A4R2L4G4_9GAMM</name>
<evidence type="ECO:0000256" key="2">
    <source>
        <dbReference type="SAM" id="MobiDB-lite"/>
    </source>
</evidence>
<comment type="caution">
    <text evidence="3">The sequence shown here is derived from an EMBL/GenBank/DDBJ whole genome shotgun (WGS) entry which is preliminary data.</text>
</comment>
<dbReference type="OrthoDB" id="9788289at2"/>
<dbReference type="NCBIfam" id="NF003707">
    <property type="entry name" value="PRK05325.1-2"/>
    <property type="match status" value="1"/>
</dbReference>
<dbReference type="RefSeq" id="WP_132545044.1">
    <property type="nucleotide sequence ID" value="NZ_SLWY01000022.1"/>
</dbReference>
<organism evidence="3 4">
    <name type="scientific">Plasticicumulans lactativorans</name>
    <dbReference type="NCBI Taxonomy" id="1133106"/>
    <lineage>
        <taxon>Bacteria</taxon>
        <taxon>Pseudomonadati</taxon>
        <taxon>Pseudomonadota</taxon>
        <taxon>Gammaproteobacteria</taxon>
        <taxon>Candidatus Competibacteraceae</taxon>
        <taxon>Plasticicumulans</taxon>
    </lineage>
</organism>
<dbReference type="PANTHER" id="PTHR30510:SF2">
    <property type="entry name" value="UPF0229 PROTEIN YEAH"/>
    <property type="match status" value="1"/>
</dbReference>
<feature type="region of interest" description="Disordered" evidence="2">
    <location>
        <begin position="58"/>
        <end position="109"/>
    </location>
</feature>
<dbReference type="InterPro" id="IPR006698">
    <property type="entry name" value="UPF0229"/>
</dbReference>
<comment type="similarity">
    <text evidence="1">Belongs to the UPF0229 family.</text>
</comment>
<dbReference type="PANTHER" id="PTHR30510">
    <property type="entry name" value="UPF0229 PROTEIN YEAH"/>
    <property type="match status" value="1"/>
</dbReference>
<feature type="compositionally biased region" description="Basic and acidic residues" evidence="2">
    <location>
        <begin position="70"/>
        <end position="89"/>
    </location>
</feature>
<feature type="compositionally biased region" description="Gly residues" evidence="2">
    <location>
        <begin position="92"/>
        <end position="102"/>
    </location>
</feature>
<evidence type="ECO:0000313" key="3">
    <source>
        <dbReference type="EMBL" id="TCO78859.1"/>
    </source>
</evidence>
<sequence>MSHLIDRRLNGKNRSAVNRQRFLRRFKDQLKRAVADAMAGRSITDVESGEKVSIPTRDLSEPVFGHGPGGRREAIHPGNKEFNAGDRVQRPRGGGGGGGGGKQASKDGEGEDDFIFELSREEFLDLFFEDLALPDLVKTQLAKIPEWKSVRAGFTSAGIPSNINVVRSLKGALARRTAIGAPYRGKLRELERQLEEVIAREGEHSPAAEALREEMRKLRIRIEAIPFIDSFDLRYNNRIRQPKPSTQAVMFCLMDVSGSMDQQRKDLAKRFFTLLYLFLTRNYEHIEVVFIRHHTVAKEVDEKEFFYSRETGGTVVSSALALMADIVEERYPTSDWNIYAAQASDGDNWQDDSPNCREILTTRILPAVQYFAYVEITPERHQSLWTEYEIVKQQFKHFAMQELGGAEDIYPVFRELFKRRMV</sequence>
<keyword evidence="4" id="KW-1185">Reference proteome</keyword>
<dbReference type="HAMAP" id="MF_01232">
    <property type="entry name" value="UPF0229"/>
    <property type="match status" value="1"/>
</dbReference>
<dbReference type="AlphaFoldDB" id="A0A4R2L4G4"/>
<dbReference type="Pfam" id="PF04285">
    <property type="entry name" value="DUF444"/>
    <property type="match status" value="1"/>
</dbReference>
<proteinExistence type="inferred from homology"/>
<dbReference type="EMBL" id="SLWY01000022">
    <property type="protein sequence ID" value="TCO78859.1"/>
    <property type="molecule type" value="Genomic_DNA"/>
</dbReference>